<sequence length="118" mass="13643">MEISVRFVQAPAFTDSPLGKPAAAAANHDPAYSMYRQYAEDLVRNEMKMWARIVFHKTPATAKLLHDVSIRWPLLDDKARRFGEQQLRQAQLDFLYRYPNLVDTDDFEVVEKVEGGEK</sequence>
<proteinExistence type="predicted"/>
<organism evidence="1 2">
    <name type="scientific">Auricularia subglabra (strain TFB-10046 / SS5)</name>
    <name type="common">White-rot fungus</name>
    <name type="synonym">Auricularia delicata (strain TFB10046)</name>
    <dbReference type="NCBI Taxonomy" id="717982"/>
    <lineage>
        <taxon>Eukaryota</taxon>
        <taxon>Fungi</taxon>
        <taxon>Dikarya</taxon>
        <taxon>Basidiomycota</taxon>
        <taxon>Agaricomycotina</taxon>
        <taxon>Agaricomycetes</taxon>
        <taxon>Auriculariales</taxon>
        <taxon>Auriculariaceae</taxon>
        <taxon>Auricularia</taxon>
    </lineage>
</organism>
<protein>
    <submittedName>
        <fullName evidence="1">Uncharacterized protein</fullName>
    </submittedName>
</protein>
<accession>J0WMQ0</accession>
<keyword evidence="2" id="KW-1185">Reference proteome</keyword>
<dbReference type="Proteomes" id="UP000006514">
    <property type="component" value="Unassembled WGS sequence"/>
</dbReference>
<dbReference type="InParanoid" id="J0WMQ0"/>
<gene>
    <name evidence="1" type="ORF">AURDEDRAFT_131579</name>
</gene>
<evidence type="ECO:0000313" key="1">
    <source>
        <dbReference type="EMBL" id="EJD33630.1"/>
    </source>
</evidence>
<reference evidence="2" key="1">
    <citation type="journal article" date="2012" name="Science">
        <title>The Paleozoic origin of enzymatic lignin decomposition reconstructed from 31 fungal genomes.</title>
        <authorList>
            <person name="Floudas D."/>
            <person name="Binder M."/>
            <person name="Riley R."/>
            <person name="Barry K."/>
            <person name="Blanchette R.A."/>
            <person name="Henrissat B."/>
            <person name="Martinez A.T."/>
            <person name="Otillar R."/>
            <person name="Spatafora J.W."/>
            <person name="Yadav J.S."/>
            <person name="Aerts A."/>
            <person name="Benoit I."/>
            <person name="Boyd A."/>
            <person name="Carlson A."/>
            <person name="Copeland A."/>
            <person name="Coutinho P.M."/>
            <person name="de Vries R.P."/>
            <person name="Ferreira P."/>
            <person name="Findley K."/>
            <person name="Foster B."/>
            <person name="Gaskell J."/>
            <person name="Glotzer D."/>
            <person name="Gorecki P."/>
            <person name="Heitman J."/>
            <person name="Hesse C."/>
            <person name="Hori C."/>
            <person name="Igarashi K."/>
            <person name="Jurgens J.A."/>
            <person name="Kallen N."/>
            <person name="Kersten P."/>
            <person name="Kohler A."/>
            <person name="Kuees U."/>
            <person name="Kumar T.K.A."/>
            <person name="Kuo A."/>
            <person name="LaButti K."/>
            <person name="Larrondo L.F."/>
            <person name="Lindquist E."/>
            <person name="Ling A."/>
            <person name="Lombard V."/>
            <person name="Lucas S."/>
            <person name="Lundell T."/>
            <person name="Martin R."/>
            <person name="McLaughlin D.J."/>
            <person name="Morgenstern I."/>
            <person name="Morin E."/>
            <person name="Murat C."/>
            <person name="Nagy L.G."/>
            <person name="Nolan M."/>
            <person name="Ohm R.A."/>
            <person name="Patyshakuliyeva A."/>
            <person name="Rokas A."/>
            <person name="Ruiz-Duenas F.J."/>
            <person name="Sabat G."/>
            <person name="Salamov A."/>
            <person name="Samejima M."/>
            <person name="Schmutz J."/>
            <person name="Slot J.C."/>
            <person name="St John F."/>
            <person name="Stenlid J."/>
            <person name="Sun H."/>
            <person name="Sun S."/>
            <person name="Syed K."/>
            <person name="Tsang A."/>
            <person name="Wiebenga A."/>
            <person name="Young D."/>
            <person name="Pisabarro A."/>
            <person name="Eastwood D.C."/>
            <person name="Martin F."/>
            <person name="Cullen D."/>
            <person name="Grigoriev I.V."/>
            <person name="Hibbett D.S."/>
        </authorList>
    </citation>
    <scope>NUCLEOTIDE SEQUENCE [LARGE SCALE GENOMIC DNA]</scope>
    <source>
        <strain evidence="2">TFB10046</strain>
    </source>
</reference>
<name>J0WMQ0_AURST</name>
<dbReference type="KEGG" id="adl:AURDEDRAFT_131579"/>
<dbReference type="EMBL" id="JH688141">
    <property type="protein sequence ID" value="EJD33630.1"/>
    <property type="molecule type" value="Genomic_DNA"/>
</dbReference>
<evidence type="ECO:0000313" key="2">
    <source>
        <dbReference type="Proteomes" id="UP000006514"/>
    </source>
</evidence>
<dbReference type="AlphaFoldDB" id="J0WMQ0"/>